<evidence type="ECO:0000256" key="2">
    <source>
        <dbReference type="ARBA" id="ARBA00022908"/>
    </source>
</evidence>
<keyword evidence="3 5" id="KW-0238">DNA-binding</keyword>
<sequence length="396" mass="44713">MASIKKKLDKNGNVVYQVQASNGRGRRVWRTFRPELTWSSRTVQRELQRFAAELESQLEDREVLTREETIQQAAAQAVEAAKVKTLRQYAGAVYLPEKAATVSEKTRASYTQLLEQHVFPVLGDVPMQDITAAMLKALLAGLPERFAFASRVKVYAVLHGMFKAAVMDDTLDVNPMDKVPRPKQSKDAALSAEHKAFTAEEMRYILRCLKEEPLKWQAFVLLLIDTGCRRGEACGLQWRAVDLDAGTITIERNLQYTAERGVYETMPKNGKVRVVDISPDVAELLRALRRTQPVTVRWVFTQDDSAEPMHPDTPTRYFQRFGKRFGIEHFHPHKLRHTSASIAITNGADVVSVAARLGHSDSSTTLRMYAHANEESIRRVGQTVRDALREPAQKKA</sequence>
<gene>
    <name evidence="8" type="ORF">DWZ25_00225</name>
</gene>
<dbReference type="InterPro" id="IPR044068">
    <property type="entry name" value="CB"/>
</dbReference>
<dbReference type="GO" id="GO:0006310">
    <property type="term" value="P:DNA recombination"/>
    <property type="evidence" value="ECO:0007669"/>
    <property type="project" value="UniProtKB-KW"/>
</dbReference>
<dbReference type="InterPro" id="IPR013762">
    <property type="entry name" value="Integrase-like_cat_sf"/>
</dbReference>
<dbReference type="PANTHER" id="PTHR30629">
    <property type="entry name" value="PROPHAGE INTEGRASE"/>
    <property type="match status" value="1"/>
</dbReference>
<reference evidence="8 9" key="1">
    <citation type="submission" date="2018-08" db="EMBL/GenBank/DDBJ databases">
        <title>A genome reference for cultivated species of the human gut microbiota.</title>
        <authorList>
            <person name="Zou Y."/>
            <person name="Xue W."/>
            <person name="Luo G."/>
        </authorList>
    </citation>
    <scope>NUCLEOTIDE SEQUENCE [LARGE SCALE GENOMIC DNA]</scope>
    <source>
        <strain evidence="8 9">AF31-14AC</strain>
    </source>
</reference>
<evidence type="ECO:0000256" key="1">
    <source>
        <dbReference type="ARBA" id="ARBA00008857"/>
    </source>
</evidence>
<dbReference type="PANTHER" id="PTHR30629:SF2">
    <property type="entry name" value="PROPHAGE INTEGRASE INTS-RELATED"/>
    <property type="match status" value="1"/>
</dbReference>
<dbReference type="PROSITE" id="PS51900">
    <property type="entry name" value="CB"/>
    <property type="match status" value="1"/>
</dbReference>
<name>A0A3E2U2B4_9FIRM</name>
<proteinExistence type="inferred from homology"/>
<dbReference type="GO" id="GO:0015074">
    <property type="term" value="P:DNA integration"/>
    <property type="evidence" value="ECO:0007669"/>
    <property type="project" value="UniProtKB-KW"/>
</dbReference>
<dbReference type="InterPro" id="IPR011010">
    <property type="entry name" value="DNA_brk_join_enz"/>
</dbReference>
<keyword evidence="4" id="KW-0233">DNA recombination</keyword>
<dbReference type="InterPro" id="IPR010998">
    <property type="entry name" value="Integrase_recombinase_N"/>
</dbReference>
<evidence type="ECO:0000313" key="9">
    <source>
        <dbReference type="Proteomes" id="UP000260782"/>
    </source>
</evidence>
<dbReference type="Pfam" id="PF00589">
    <property type="entry name" value="Phage_integrase"/>
    <property type="match status" value="1"/>
</dbReference>
<evidence type="ECO:0000256" key="3">
    <source>
        <dbReference type="ARBA" id="ARBA00023125"/>
    </source>
</evidence>
<dbReference type="Proteomes" id="UP000260782">
    <property type="component" value="Unassembled WGS sequence"/>
</dbReference>
<evidence type="ECO:0000256" key="4">
    <source>
        <dbReference type="ARBA" id="ARBA00023172"/>
    </source>
</evidence>
<dbReference type="AlphaFoldDB" id="A0A3E2U2B4"/>
<dbReference type="Gene3D" id="1.10.443.10">
    <property type="entry name" value="Intergrase catalytic core"/>
    <property type="match status" value="1"/>
</dbReference>
<keyword evidence="2" id="KW-0229">DNA integration</keyword>
<dbReference type="InterPro" id="IPR002104">
    <property type="entry name" value="Integrase_catalytic"/>
</dbReference>
<dbReference type="Pfam" id="PF22022">
    <property type="entry name" value="Phage_int_M"/>
    <property type="match status" value="1"/>
</dbReference>
<dbReference type="PROSITE" id="PS51898">
    <property type="entry name" value="TYR_RECOMBINASE"/>
    <property type="match status" value="1"/>
</dbReference>
<dbReference type="InterPro" id="IPR053876">
    <property type="entry name" value="Phage_int_M"/>
</dbReference>
<evidence type="ECO:0000313" key="8">
    <source>
        <dbReference type="EMBL" id="RGB90250.1"/>
    </source>
</evidence>
<evidence type="ECO:0000259" key="7">
    <source>
        <dbReference type="PROSITE" id="PS51900"/>
    </source>
</evidence>
<accession>A0A3E2U2B4</accession>
<evidence type="ECO:0000259" key="6">
    <source>
        <dbReference type="PROSITE" id="PS51898"/>
    </source>
</evidence>
<dbReference type="Gene3D" id="1.10.150.130">
    <property type="match status" value="1"/>
</dbReference>
<dbReference type="SUPFAM" id="SSF56349">
    <property type="entry name" value="DNA breaking-rejoining enzymes"/>
    <property type="match status" value="1"/>
</dbReference>
<evidence type="ECO:0000256" key="5">
    <source>
        <dbReference type="PROSITE-ProRule" id="PRU01248"/>
    </source>
</evidence>
<comment type="similarity">
    <text evidence="1">Belongs to the 'phage' integrase family.</text>
</comment>
<comment type="caution">
    <text evidence="8">The sequence shown here is derived from an EMBL/GenBank/DDBJ whole genome shotgun (WGS) entry which is preliminary data.</text>
</comment>
<feature type="domain" description="Tyr recombinase" evidence="6">
    <location>
        <begin position="192"/>
        <end position="382"/>
    </location>
</feature>
<dbReference type="GO" id="GO:0003677">
    <property type="term" value="F:DNA binding"/>
    <property type="evidence" value="ECO:0007669"/>
    <property type="project" value="UniProtKB-UniRule"/>
</dbReference>
<dbReference type="RefSeq" id="WP_117529360.1">
    <property type="nucleotide sequence ID" value="NZ_QVES01000001.1"/>
</dbReference>
<feature type="domain" description="Core-binding (CB)" evidence="7">
    <location>
        <begin position="81"/>
        <end position="166"/>
    </location>
</feature>
<organism evidence="8 9">
    <name type="scientific">Faecalibacterium prausnitzii</name>
    <dbReference type="NCBI Taxonomy" id="853"/>
    <lineage>
        <taxon>Bacteria</taxon>
        <taxon>Bacillati</taxon>
        <taxon>Bacillota</taxon>
        <taxon>Clostridia</taxon>
        <taxon>Eubacteriales</taxon>
        <taxon>Oscillospiraceae</taxon>
        <taxon>Faecalibacterium</taxon>
    </lineage>
</organism>
<protein>
    <submittedName>
        <fullName evidence="8">Site-specific integrase</fullName>
    </submittedName>
</protein>
<dbReference type="EMBL" id="QVES01000001">
    <property type="protein sequence ID" value="RGB90250.1"/>
    <property type="molecule type" value="Genomic_DNA"/>
</dbReference>
<dbReference type="InterPro" id="IPR050808">
    <property type="entry name" value="Phage_Integrase"/>
</dbReference>
<dbReference type="CDD" id="cd01189">
    <property type="entry name" value="INT_ICEBs1_C_like"/>
    <property type="match status" value="1"/>
</dbReference>